<dbReference type="Gene3D" id="2.40.70.10">
    <property type="entry name" value="Acid Proteases"/>
    <property type="match status" value="2"/>
</dbReference>
<dbReference type="GeneID" id="62202046"/>
<evidence type="ECO:0000259" key="5">
    <source>
        <dbReference type="PROSITE" id="PS51767"/>
    </source>
</evidence>
<dbReference type="PRINTS" id="PR00792">
    <property type="entry name" value="PEPSIN"/>
</dbReference>
<keyword evidence="7" id="KW-1185">Reference proteome</keyword>
<dbReference type="PANTHER" id="PTHR47966:SF65">
    <property type="entry name" value="ASPARTIC-TYPE ENDOPEPTIDASE"/>
    <property type="match status" value="1"/>
</dbReference>
<evidence type="ECO:0000313" key="6">
    <source>
        <dbReference type="EMBL" id="KAF7678440.1"/>
    </source>
</evidence>
<dbReference type="InterPro" id="IPR021109">
    <property type="entry name" value="Peptidase_aspartic_dom_sf"/>
</dbReference>
<dbReference type="PROSITE" id="PS00141">
    <property type="entry name" value="ASP_PROTEASE"/>
    <property type="match status" value="1"/>
</dbReference>
<dbReference type="InterPro" id="IPR033121">
    <property type="entry name" value="PEPTIDASE_A1"/>
</dbReference>
<dbReference type="Pfam" id="PF00026">
    <property type="entry name" value="Asp"/>
    <property type="match status" value="1"/>
</dbReference>
<dbReference type="Proteomes" id="UP000596902">
    <property type="component" value="Unassembled WGS sequence"/>
</dbReference>
<feature type="disulfide bond" evidence="3">
    <location>
        <begin position="259"/>
        <end position="298"/>
    </location>
</feature>
<reference evidence="6" key="1">
    <citation type="submission" date="2020-01" db="EMBL/GenBank/DDBJ databases">
        <authorList>
            <person name="Feng Z.H.Z."/>
        </authorList>
    </citation>
    <scope>NUCLEOTIDE SEQUENCE</scope>
    <source>
        <strain evidence="6">CBS107.38</strain>
    </source>
</reference>
<evidence type="ECO:0000256" key="3">
    <source>
        <dbReference type="PIRSR" id="PIRSR601461-2"/>
    </source>
</evidence>
<evidence type="ECO:0000256" key="2">
    <source>
        <dbReference type="ARBA" id="ARBA00022750"/>
    </source>
</evidence>
<comment type="similarity">
    <text evidence="1 4">Belongs to the peptidase A1 family.</text>
</comment>
<reference evidence="6" key="2">
    <citation type="submission" date="2020-08" db="EMBL/GenBank/DDBJ databases">
        <title>Draft Genome Sequence of Cumin Blight Pathogen Alternaria burnsii.</title>
        <authorList>
            <person name="Feng Z."/>
        </authorList>
    </citation>
    <scope>NUCLEOTIDE SEQUENCE</scope>
    <source>
        <strain evidence="6">CBS107.38</strain>
    </source>
</reference>
<evidence type="ECO:0000256" key="4">
    <source>
        <dbReference type="RuleBase" id="RU000454"/>
    </source>
</evidence>
<dbReference type="RefSeq" id="XP_038788575.1">
    <property type="nucleotide sequence ID" value="XM_038928868.1"/>
</dbReference>
<dbReference type="PANTHER" id="PTHR47966">
    <property type="entry name" value="BETA-SITE APP-CLEAVING ENZYME, ISOFORM A-RELATED"/>
    <property type="match status" value="1"/>
</dbReference>
<organism evidence="6 7">
    <name type="scientific">Alternaria burnsii</name>
    <dbReference type="NCBI Taxonomy" id="1187904"/>
    <lineage>
        <taxon>Eukaryota</taxon>
        <taxon>Fungi</taxon>
        <taxon>Dikarya</taxon>
        <taxon>Ascomycota</taxon>
        <taxon>Pezizomycotina</taxon>
        <taxon>Dothideomycetes</taxon>
        <taxon>Pleosporomycetidae</taxon>
        <taxon>Pleosporales</taxon>
        <taxon>Pleosporineae</taxon>
        <taxon>Pleosporaceae</taxon>
        <taxon>Alternaria</taxon>
        <taxon>Alternaria sect. Alternaria</taxon>
    </lineage>
</organism>
<dbReference type="EMBL" id="JAAABM010000004">
    <property type="protein sequence ID" value="KAF7678440.1"/>
    <property type="molecule type" value="Genomic_DNA"/>
</dbReference>
<keyword evidence="4" id="KW-0378">Hydrolase</keyword>
<accession>A0A8H7EFZ0</accession>
<evidence type="ECO:0000256" key="1">
    <source>
        <dbReference type="ARBA" id="ARBA00007447"/>
    </source>
</evidence>
<feature type="domain" description="Peptidase A1" evidence="5">
    <location>
        <begin position="1"/>
        <end position="335"/>
    </location>
</feature>
<proteinExistence type="inferred from homology"/>
<dbReference type="InterPro" id="IPR001461">
    <property type="entry name" value="Aspartic_peptidase_A1"/>
</dbReference>
<gene>
    <name evidence="6" type="ORF">GT037_003821</name>
</gene>
<sequence>MGVGTPPQLITAILDTGSSDLIISGTGSEICQDKQEQCSGTPFVTGSFDTDRDTSITDANTELNTSFANGAVFQGGFIKTILTLDNQSVSDSQPRVIEQGLLPSGNPLFSIFGIGPIENGVVQPPYQNTLANLKDTGAINTNADIGILLTGSPEGSIVFGSVDTAKFQSPLQDVGSLLLNNRGVASQFVIDFSSMQLVSGNPSSSRSNVDLAPRDGLPPALMDTGNPSLNISSASLRAMAMAIGASFDDQAGQMGSVPCNLGSRGESLSFGFNNNQAKISTPLAAMFVRDSSSGTTECFLSMFSPDGDDTASLGAPFMQGAYIVFDLDQKKIMMANANINATNSNLQKLDVL</sequence>
<dbReference type="GO" id="GO:0004190">
    <property type="term" value="F:aspartic-type endopeptidase activity"/>
    <property type="evidence" value="ECO:0007669"/>
    <property type="project" value="UniProtKB-KW"/>
</dbReference>
<keyword evidence="4" id="KW-0645">Protease</keyword>
<keyword evidence="2 4" id="KW-0064">Aspartyl protease</keyword>
<dbReference type="AlphaFoldDB" id="A0A8H7EFZ0"/>
<name>A0A8H7EFZ0_9PLEO</name>
<dbReference type="SUPFAM" id="SSF50630">
    <property type="entry name" value="Acid proteases"/>
    <property type="match status" value="1"/>
</dbReference>
<protein>
    <recommendedName>
        <fullName evidence="5">Peptidase A1 domain-containing protein</fullName>
    </recommendedName>
</protein>
<comment type="caution">
    <text evidence="6">The sequence shown here is derived from an EMBL/GenBank/DDBJ whole genome shotgun (WGS) entry which is preliminary data.</text>
</comment>
<dbReference type="InterPro" id="IPR001969">
    <property type="entry name" value="Aspartic_peptidase_AS"/>
</dbReference>
<keyword evidence="3" id="KW-1015">Disulfide bond</keyword>
<evidence type="ECO:0000313" key="7">
    <source>
        <dbReference type="Proteomes" id="UP000596902"/>
    </source>
</evidence>
<dbReference type="GO" id="GO:0006508">
    <property type="term" value="P:proteolysis"/>
    <property type="evidence" value="ECO:0007669"/>
    <property type="project" value="UniProtKB-KW"/>
</dbReference>
<dbReference type="PROSITE" id="PS51767">
    <property type="entry name" value="PEPTIDASE_A1"/>
    <property type="match status" value="1"/>
</dbReference>